<accession>A0ABQ7J9L4</accession>
<keyword evidence="2" id="KW-0175">Coiled coil</keyword>
<comment type="similarity">
    <text evidence="1">Belongs to the OPA3 family.</text>
</comment>
<evidence type="ECO:0000256" key="3">
    <source>
        <dbReference type="SAM" id="Phobius"/>
    </source>
</evidence>
<keyword evidence="5" id="KW-1185">Reference proteome</keyword>
<dbReference type="InterPro" id="IPR010754">
    <property type="entry name" value="OPA3-like"/>
</dbReference>
<keyword evidence="3" id="KW-0472">Membrane</keyword>
<feature type="transmembrane region" description="Helical" evidence="3">
    <location>
        <begin position="6"/>
        <end position="24"/>
    </location>
</feature>
<evidence type="ECO:0000313" key="5">
    <source>
        <dbReference type="Proteomes" id="UP000823046"/>
    </source>
</evidence>
<dbReference type="PANTHER" id="PTHR12499">
    <property type="entry name" value="OPTIC ATROPHY 3 PROTEIN OPA3"/>
    <property type="match status" value="1"/>
</dbReference>
<dbReference type="EMBL" id="JADAQX010000321">
    <property type="protein sequence ID" value="KAF8820703.1"/>
    <property type="molecule type" value="Genomic_DNA"/>
</dbReference>
<organism evidence="4 5">
    <name type="scientific">Cardiosporidium cionae</name>
    <dbReference type="NCBI Taxonomy" id="476202"/>
    <lineage>
        <taxon>Eukaryota</taxon>
        <taxon>Sar</taxon>
        <taxon>Alveolata</taxon>
        <taxon>Apicomplexa</taxon>
        <taxon>Aconoidasida</taxon>
        <taxon>Nephromycida</taxon>
        <taxon>Cardiosporidium</taxon>
    </lineage>
</organism>
<protein>
    <submittedName>
        <fullName evidence="4">Uncharacterized protein</fullName>
    </submittedName>
</protein>
<proteinExistence type="inferred from homology"/>
<name>A0ABQ7J9L4_9APIC</name>
<sequence>MYGTTVFGEAVIFSVAAVVIGFEYRRSQLKESMKEQKLQNDLTGLRHQLAEVHAENARITSSIASISTPNREVLPAHSANQAPEEHKASVNEALLSNVRRDTHKMSSHPGSNLMYASTTSRKVVADEEGEILLYSPSGVAITPSKKLTATHLPNGVIVKRLATDFASLPNAKSNTGNVNSD</sequence>
<evidence type="ECO:0000256" key="2">
    <source>
        <dbReference type="ARBA" id="ARBA00023054"/>
    </source>
</evidence>
<dbReference type="Proteomes" id="UP000823046">
    <property type="component" value="Unassembled WGS sequence"/>
</dbReference>
<keyword evidence="3" id="KW-1133">Transmembrane helix</keyword>
<dbReference type="PANTHER" id="PTHR12499:SF0">
    <property type="entry name" value="OPTIC ATROPHY 3 PROTEIN"/>
    <property type="match status" value="1"/>
</dbReference>
<evidence type="ECO:0000313" key="4">
    <source>
        <dbReference type="EMBL" id="KAF8820703.1"/>
    </source>
</evidence>
<gene>
    <name evidence="4" type="ORF">IE077_002906</name>
</gene>
<dbReference type="Pfam" id="PF07047">
    <property type="entry name" value="OPA3"/>
    <property type="match status" value="1"/>
</dbReference>
<keyword evidence="3" id="KW-0812">Transmembrane</keyword>
<comment type="caution">
    <text evidence="4">The sequence shown here is derived from an EMBL/GenBank/DDBJ whole genome shotgun (WGS) entry which is preliminary data.</text>
</comment>
<evidence type="ECO:0000256" key="1">
    <source>
        <dbReference type="ARBA" id="ARBA00007584"/>
    </source>
</evidence>
<reference evidence="4 5" key="1">
    <citation type="journal article" date="2020" name="bioRxiv">
        <title>Metabolic contributions of an alphaproteobacterial endosymbiont in the apicomplexan Cardiosporidium cionae.</title>
        <authorList>
            <person name="Hunter E.S."/>
            <person name="Paight C.J."/>
            <person name="Lane C.E."/>
        </authorList>
    </citation>
    <scope>NUCLEOTIDE SEQUENCE [LARGE SCALE GENOMIC DNA]</scope>
    <source>
        <strain evidence="4">ESH_2018</strain>
    </source>
</reference>